<proteinExistence type="predicted"/>
<sequence>LQEDLAKNKERDVRNNAKTLDTLLLNDDDLLGIQELVELLDLFALQL</sequence>
<organism evidence="1 2">
    <name type="scientific">Racocetra fulgida</name>
    <dbReference type="NCBI Taxonomy" id="60492"/>
    <lineage>
        <taxon>Eukaryota</taxon>
        <taxon>Fungi</taxon>
        <taxon>Fungi incertae sedis</taxon>
        <taxon>Mucoromycota</taxon>
        <taxon>Glomeromycotina</taxon>
        <taxon>Glomeromycetes</taxon>
        <taxon>Diversisporales</taxon>
        <taxon>Gigasporaceae</taxon>
        <taxon>Racocetra</taxon>
    </lineage>
</organism>
<name>A0A9N9D1W3_9GLOM</name>
<dbReference type="AlphaFoldDB" id="A0A9N9D1W3"/>
<keyword evidence="2" id="KW-1185">Reference proteome</keyword>
<evidence type="ECO:0000313" key="2">
    <source>
        <dbReference type="Proteomes" id="UP000789396"/>
    </source>
</evidence>
<protein>
    <submittedName>
        <fullName evidence="1">9293_t:CDS:1</fullName>
    </submittedName>
</protein>
<dbReference type="EMBL" id="CAJVPZ010010413">
    <property type="protein sequence ID" value="CAG8619550.1"/>
    <property type="molecule type" value="Genomic_DNA"/>
</dbReference>
<accession>A0A9N9D1W3</accession>
<dbReference type="Proteomes" id="UP000789396">
    <property type="component" value="Unassembled WGS sequence"/>
</dbReference>
<feature type="non-terminal residue" evidence="1">
    <location>
        <position position="1"/>
    </location>
</feature>
<gene>
    <name evidence="1" type="ORF">RFULGI_LOCUS7309</name>
</gene>
<evidence type="ECO:0000313" key="1">
    <source>
        <dbReference type="EMBL" id="CAG8619550.1"/>
    </source>
</evidence>
<reference evidence="1" key="1">
    <citation type="submission" date="2021-06" db="EMBL/GenBank/DDBJ databases">
        <authorList>
            <person name="Kallberg Y."/>
            <person name="Tangrot J."/>
            <person name="Rosling A."/>
        </authorList>
    </citation>
    <scope>NUCLEOTIDE SEQUENCE</scope>
    <source>
        <strain evidence="1">IN212</strain>
    </source>
</reference>
<comment type="caution">
    <text evidence="1">The sequence shown here is derived from an EMBL/GenBank/DDBJ whole genome shotgun (WGS) entry which is preliminary data.</text>
</comment>